<name>B9SEF0_RICCO</name>
<dbReference type="Gene3D" id="1.25.40.20">
    <property type="entry name" value="Ankyrin repeat-containing domain"/>
    <property type="match status" value="2"/>
</dbReference>
<organism evidence="4 5">
    <name type="scientific">Ricinus communis</name>
    <name type="common">Castor bean</name>
    <dbReference type="NCBI Taxonomy" id="3988"/>
    <lineage>
        <taxon>Eukaryota</taxon>
        <taxon>Viridiplantae</taxon>
        <taxon>Streptophyta</taxon>
        <taxon>Embryophyta</taxon>
        <taxon>Tracheophyta</taxon>
        <taxon>Spermatophyta</taxon>
        <taxon>Magnoliopsida</taxon>
        <taxon>eudicotyledons</taxon>
        <taxon>Gunneridae</taxon>
        <taxon>Pentapetalae</taxon>
        <taxon>rosids</taxon>
        <taxon>fabids</taxon>
        <taxon>Malpighiales</taxon>
        <taxon>Euphorbiaceae</taxon>
        <taxon>Acalyphoideae</taxon>
        <taxon>Acalypheae</taxon>
        <taxon>Ricinus</taxon>
    </lineage>
</organism>
<dbReference type="AlphaFoldDB" id="B9SEF0"/>
<protein>
    <submittedName>
        <fullName evidence="4">Ankyrin repeat-containing protein, putative</fullName>
    </submittedName>
</protein>
<dbReference type="PROSITE" id="PS50297">
    <property type="entry name" value="ANK_REP_REGION"/>
    <property type="match status" value="1"/>
</dbReference>
<dbReference type="InterPro" id="IPR025605">
    <property type="entry name" value="OST-HTH/LOTUS_dom"/>
</dbReference>
<reference evidence="5" key="1">
    <citation type="journal article" date="2010" name="Nat. Biotechnol.">
        <title>Draft genome sequence of the oilseed species Ricinus communis.</title>
        <authorList>
            <person name="Chan A.P."/>
            <person name="Crabtree J."/>
            <person name="Zhao Q."/>
            <person name="Lorenzi H."/>
            <person name="Orvis J."/>
            <person name="Puiu D."/>
            <person name="Melake-Berhan A."/>
            <person name="Jones K.M."/>
            <person name="Redman J."/>
            <person name="Chen G."/>
            <person name="Cahoon E.B."/>
            <person name="Gedil M."/>
            <person name="Stanke M."/>
            <person name="Haas B.J."/>
            <person name="Wortman J.R."/>
            <person name="Fraser-Liggett C.M."/>
            <person name="Ravel J."/>
            <person name="Rabinowicz P.D."/>
        </authorList>
    </citation>
    <scope>NUCLEOTIDE SEQUENCE [LARGE SCALE GENOMIC DNA]</scope>
    <source>
        <strain evidence="5">cv. Hale</strain>
    </source>
</reference>
<evidence type="ECO:0000256" key="2">
    <source>
        <dbReference type="SAM" id="MobiDB-lite"/>
    </source>
</evidence>
<feature type="compositionally biased region" description="Basic and acidic residues" evidence="2">
    <location>
        <begin position="505"/>
        <end position="514"/>
    </location>
</feature>
<dbReference type="PROSITE" id="PS51644">
    <property type="entry name" value="HTH_OST"/>
    <property type="match status" value="1"/>
</dbReference>
<dbReference type="InterPro" id="IPR041966">
    <property type="entry name" value="LOTUS-like"/>
</dbReference>
<keyword evidence="1" id="KW-0040">ANK repeat</keyword>
<dbReference type="Pfam" id="PF12796">
    <property type="entry name" value="Ank_2"/>
    <property type="match status" value="1"/>
</dbReference>
<feature type="domain" description="HTH OST-type" evidence="3">
    <location>
        <begin position="402"/>
        <end position="483"/>
    </location>
</feature>
<dbReference type="InterPro" id="IPR002110">
    <property type="entry name" value="Ankyrin_rpt"/>
</dbReference>
<dbReference type="eggNOG" id="KOG0504">
    <property type="taxonomic scope" value="Eukaryota"/>
</dbReference>
<gene>
    <name evidence="4" type="ORF">RCOM_0703810</name>
</gene>
<dbReference type="SUPFAM" id="SSF48403">
    <property type="entry name" value="Ankyrin repeat"/>
    <property type="match status" value="1"/>
</dbReference>
<evidence type="ECO:0000313" key="4">
    <source>
        <dbReference type="EMBL" id="EEF37980.1"/>
    </source>
</evidence>
<dbReference type="Pfam" id="PF12872">
    <property type="entry name" value="OST-HTH"/>
    <property type="match status" value="1"/>
</dbReference>
<dbReference type="InterPro" id="IPR036770">
    <property type="entry name" value="Ankyrin_rpt-contain_sf"/>
</dbReference>
<dbReference type="Pfam" id="PF13637">
    <property type="entry name" value="Ank_4"/>
    <property type="match status" value="1"/>
</dbReference>
<dbReference type="InParanoid" id="B9SEF0"/>
<accession>B9SEF0</accession>
<sequence>MNGLKVLKLLLLKKLQEMLECVNNDLETKLIKAIIQDDKSQLFSLSTTSNNTSPISISKLLHLCCSFDSVNCATSLVNGSPTSVNEVDASGTSPLHAAAEAHASRCVEMLLRKRARTDLKTRDGHGLLPLELSLYRTRMDVIWDPDNHSIEELLVQLNEKDLTTIQLLSEKTKEIDDVAYACAVGGRVVDLAALLVVAPQKMNELILELHDADSNSKLKTTIYQCAGDEAIIELLLKTNIDINDVDAEGNSALHWCLRTSKGSCSKQIKFFLFLPPSIMWLLLKHGAQVSQKNKLGLTAVHIASGNGNTQALKILLLEDPDSVNSKTETKETPLFFAVKNDCKDCAELLLHWGASTEVFNLRYKTIEEAKSRQISWVDTLVSGQPKVDLNKSKIHKENIPKWLRTFKKWLPDFLQQVAKRDGEYALSSLKADFRSAFGLELDHASLGFSKLSDFMRSFPDLCRIMFVAIGRHKPANHMILLPNLPKSHSQRLQPLKMPRASSSDGKSEDAKGFQDQDVPLVSNKNDHLTDCSSKLPHQMPQENPGDTDKSTFLQFLKTDLIFHARSWLFGECDRSTDAVEGEEQMETFKGPRARPQERHMVLEALARKRKSSSVFFLREFDFYFKHRASVVQSRCFGCNRRTVLWANFPCQHLLWCANCRLEIILAASGFEHKCVVCDIIVQKIGLISPTEYHQPHVTEPRSINSLL</sequence>
<evidence type="ECO:0000256" key="1">
    <source>
        <dbReference type="PROSITE-ProRule" id="PRU00023"/>
    </source>
</evidence>
<feature type="repeat" description="ANK" evidence="1">
    <location>
        <begin position="90"/>
        <end position="122"/>
    </location>
</feature>
<dbReference type="Proteomes" id="UP000008311">
    <property type="component" value="Unassembled WGS sequence"/>
</dbReference>
<dbReference type="Gene3D" id="3.30.420.610">
    <property type="entry name" value="LOTUS domain-like"/>
    <property type="match status" value="1"/>
</dbReference>
<evidence type="ECO:0000313" key="5">
    <source>
        <dbReference type="Proteomes" id="UP000008311"/>
    </source>
</evidence>
<proteinExistence type="predicted"/>
<dbReference type="SMART" id="SM00248">
    <property type="entry name" value="ANK"/>
    <property type="match status" value="6"/>
</dbReference>
<dbReference type="Pfam" id="PF13857">
    <property type="entry name" value="Ank_5"/>
    <property type="match status" value="1"/>
</dbReference>
<evidence type="ECO:0000259" key="3">
    <source>
        <dbReference type="PROSITE" id="PS51644"/>
    </source>
</evidence>
<dbReference type="EMBL" id="EQ973936">
    <property type="protein sequence ID" value="EEF37980.1"/>
    <property type="molecule type" value="Genomic_DNA"/>
</dbReference>
<dbReference type="PANTHER" id="PTHR24118:SF99">
    <property type="entry name" value="POTE ANKYRIN DOMAIN FAMILY MEMBER 3C-RELATED"/>
    <property type="match status" value="1"/>
</dbReference>
<dbReference type="PROSITE" id="PS50088">
    <property type="entry name" value="ANK_REPEAT"/>
    <property type="match status" value="1"/>
</dbReference>
<feature type="region of interest" description="Disordered" evidence="2">
    <location>
        <begin position="490"/>
        <end position="546"/>
    </location>
</feature>
<dbReference type="STRING" id="3988.B9SEF0"/>
<keyword evidence="5" id="KW-1185">Reference proteome</keyword>
<dbReference type="PANTHER" id="PTHR24118">
    <property type="entry name" value="POTE ANKYRIN DOMAIN"/>
    <property type="match status" value="1"/>
</dbReference>